<accession>A0ABU8P1Q4</accession>
<feature type="compositionally biased region" description="Basic and acidic residues" evidence="1">
    <location>
        <begin position="16"/>
        <end position="30"/>
    </location>
</feature>
<feature type="region of interest" description="Disordered" evidence="1">
    <location>
        <begin position="1"/>
        <end position="30"/>
    </location>
</feature>
<sequence length="98" mass="11502">MNPMLLQRRHPTRSAVRAEDTMRKATDPRPKITFRVDPETRRNLKSYTSFHGITMEQFLNQLIEEYLEEHTAPYNLKHPPTQELTAHPTTPPPRKVTP</sequence>
<keyword evidence="3" id="KW-1185">Reference proteome</keyword>
<evidence type="ECO:0008006" key="4">
    <source>
        <dbReference type="Google" id="ProtNLM"/>
    </source>
</evidence>
<dbReference type="Proteomes" id="UP001359781">
    <property type="component" value="Unassembled WGS sequence"/>
</dbReference>
<evidence type="ECO:0000313" key="3">
    <source>
        <dbReference type="Proteomes" id="UP001359781"/>
    </source>
</evidence>
<reference evidence="2 3" key="1">
    <citation type="submission" date="2024-02" db="EMBL/GenBank/DDBJ databases">
        <title>Whole genome sequencing and characterization of Corynebacterium isolated from the ocular surface of dry eye disease sufferers.</title>
        <authorList>
            <person name="Naqvi M."/>
        </authorList>
    </citation>
    <scope>NUCLEOTIDE SEQUENCE [LARGE SCALE GENOMIC DNA]</scope>
    <source>
        <strain evidence="2 3">PCRF</strain>
    </source>
</reference>
<comment type="caution">
    <text evidence="2">The sequence shown here is derived from an EMBL/GenBank/DDBJ whole genome shotgun (WGS) entry which is preliminary data.</text>
</comment>
<dbReference type="EMBL" id="JBAHVJ010000009">
    <property type="protein sequence ID" value="MEJ4100520.1"/>
    <property type="molecule type" value="Genomic_DNA"/>
</dbReference>
<name>A0ABU8P1Q4_9CORY</name>
<feature type="region of interest" description="Disordered" evidence="1">
    <location>
        <begin position="75"/>
        <end position="98"/>
    </location>
</feature>
<dbReference type="InterPro" id="IPR013321">
    <property type="entry name" value="Arc_rbn_hlx_hlx"/>
</dbReference>
<dbReference type="RefSeq" id="WP_337890833.1">
    <property type="nucleotide sequence ID" value="NZ_JBAHVI010000009.1"/>
</dbReference>
<evidence type="ECO:0000256" key="1">
    <source>
        <dbReference type="SAM" id="MobiDB-lite"/>
    </source>
</evidence>
<dbReference type="InterPro" id="IPR010985">
    <property type="entry name" value="Ribbon_hlx_hlx"/>
</dbReference>
<protein>
    <recommendedName>
        <fullName evidence="4">CopG family transcriptional regulator</fullName>
    </recommendedName>
</protein>
<dbReference type="SUPFAM" id="SSF47598">
    <property type="entry name" value="Ribbon-helix-helix"/>
    <property type="match status" value="1"/>
</dbReference>
<dbReference type="Gene3D" id="1.10.1220.10">
    <property type="entry name" value="Met repressor-like"/>
    <property type="match status" value="1"/>
</dbReference>
<gene>
    <name evidence="2" type="ORF">V5S96_09165</name>
</gene>
<evidence type="ECO:0000313" key="2">
    <source>
        <dbReference type="EMBL" id="MEJ4100520.1"/>
    </source>
</evidence>
<organism evidence="2 3">
    <name type="scientific">Corynebacterium mastitidis</name>
    <dbReference type="NCBI Taxonomy" id="161890"/>
    <lineage>
        <taxon>Bacteria</taxon>
        <taxon>Bacillati</taxon>
        <taxon>Actinomycetota</taxon>
        <taxon>Actinomycetes</taxon>
        <taxon>Mycobacteriales</taxon>
        <taxon>Corynebacteriaceae</taxon>
        <taxon>Corynebacterium</taxon>
    </lineage>
</organism>
<proteinExistence type="predicted"/>
<feature type="compositionally biased region" description="Pro residues" evidence="1">
    <location>
        <begin position="89"/>
        <end position="98"/>
    </location>
</feature>